<name>X1PWP3_9ZZZZ</name>
<sequence>MAVVFTFAGVPPLSTYKDTLITKWEDYQTEQAAQQAEIEAEEAARVEAEQARIEAEEAARAEAARQEQLEAEQARIEAEEEAARIANLRNPSWIELKAFLLKDD</sequence>
<proteinExistence type="predicted"/>
<keyword evidence="1" id="KW-0175">Coiled coil</keyword>
<feature type="coiled-coil region" evidence="1">
    <location>
        <begin position="29"/>
        <end position="89"/>
    </location>
</feature>
<dbReference type="AlphaFoldDB" id="X1PWP3"/>
<gene>
    <name evidence="2" type="ORF">S06H3_42019</name>
</gene>
<feature type="non-terminal residue" evidence="2">
    <location>
        <position position="104"/>
    </location>
</feature>
<comment type="caution">
    <text evidence="2">The sequence shown here is derived from an EMBL/GenBank/DDBJ whole genome shotgun (WGS) entry which is preliminary data.</text>
</comment>
<dbReference type="EMBL" id="BARV01025952">
    <property type="protein sequence ID" value="GAI35384.1"/>
    <property type="molecule type" value="Genomic_DNA"/>
</dbReference>
<evidence type="ECO:0000256" key="1">
    <source>
        <dbReference type="SAM" id="Coils"/>
    </source>
</evidence>
<accession>X1PWP3</accession>
<organism evidence="2">
    <name type="scientific">marine sediment metagenome</name>
    <dbReference type="NCBI Taxonomy" id="412755"/>
    <lineage>
        <taxon>unclassified sequences</taxon>
        <taxon>metagenomes</taxon>
        <taxon>ecological metagenomes</taxon>
    </lineage>
</organism>
<protein>
    <submittedName>
        <fullName evidence="2">Uncharacterized protein</fullName>
    </submittedName>
</protein>
<reference evidence="2" key="1">
    <citation type="journal article" date="2014" name="Front. Microbiol.">
        <title>High frequency of phylogenetically diverse reductive dehalogenase-homologous genes in deep subseafloor sedimentary metagenomes.</title>
        <authorList>
            <person name="Kawai M."/>
            <person name="Futagami T."/>
            <person name="Toyoda A."/>
            <person name="Takaki Y."/>
            <person name="Nishi S."/>
            <person name="Hori S."/>
            <person name="Arai W."/>
            <person name="Tsubouchi T."/>
            <person name="Morono Y."/>
            <person name="Uchiyama I."/>
            <person name="Ito T."/>
            <person name="Fujiyama A."/>
            <person name="Inagaki F."/>
            <person name="Takami H."/>
        </authorList>
    </citation>
    <scope>NUCLEOTIDE SEQUENCE</scope>
    <source>
        <strain evidence="2">Expedition CK06-06</strain>
    </source>
</reference>
<evidence type="ECO:0000313" key="2">
    <source>
        <dbReference type="EMBL" id="GAI35384.1"/>
    </source>
</evidence>